<feature type="transmembrane region" description="Helical" evidence="8">
    <location>
        <begin position="21"/>
        <end position="40"/>
    </location>
</feature>
<dbReference type="InterPro" id="IPR018584">
    <property type="entry name" value="GT87"/>
</dbReference>
<feature type="transmembrane region" description="Helical" evidence="8">
    <location>
        <begin position="102"/>
        <end position="120"/>
    </location>
</feature>
<keyword evidence="4 8" id="KW-0812">Transmembrane</keyword>
<evidence type="ECO:0000256" key="3">
    <source>
        <dbReference type="ARBA" id="ARBA00022679"/>
    </source>
</evidence>
<keyword evidence="2" id="KW-1003">Cell membrane</keyword>
<protein>
    <submittedName>
        <fullName evidence="9">Glycosyltransferase 87 family protein</fullName>
    </submittedName>
</protein>
<keyword evidence="10" id="KW-1185">Reference proteome</keyword>
<dbReference type="Proteomes" id="UP001146505">
    <property type="component" value="Unassembled WGS sequence"/>
</dbReference>
<feature type="transmembrane region" description="Helical" evidence="8">
    <location>
        <begin position="299"/>
        <end position="317"/>
    </location>
</feature>
<feature type="transmembrane region" description="Helical" evidence="8">
    <location>
        <begin position="391"/>
        <end position="410"/>
    </location>
</feature>
<comment type="subcellular location">
    <subcellularLocation>
        <location evidence="1">Cell membrane</location>
        <topology evidence="1">Multi-pass membrane protein</topology>
    </subcellularLocation>
</comment>
<reference evidence="9" key="1">
    <citation type="submission" date="2022-02" db="EMBL/GenBank/DDBJ databases">
        <title>Corynebacterium sp. from urogenital microbiome.</title>
        <authorList>
            <person name="Cappelli E.A."/>
            <person name="Ribeiro T.G."/>
            <person name="Peixe L."/>
        </authorList>
    </citation>
    <scope>NUCLEOTIDE SEQUENCE</scope>
    <source>
        <strain evidence="9">C9Ua_112</strain>
    </source>
</reference>
<feature type="transmembrane region" description="Helical" evidence="8">
    <location>
        <begin position="155"/>
        <end position="175"/>
    </location>
</feature>
<keyword evidence="6 8" id="KW-0472">Membrane</keyword>
<feature type="transmembrane region" description="Helical" evidence="8">
    <location>
        <begin position="323"/>
        <end position="339"/>
    </location>
</feature>
<evidence type="ECO:0000256" key="4">
    <source>
        <dbReference type="ARBA" id="ARBA00022692"/>
    </source>
</evidence>
<feature type="transmembrane region" description="Helical" evidence="8">
    <location>
        <begin position="351"/>
        <end position="371"/>
    </location>
</feature>
<comment type="similarity">
    <text evidence="7">Belongs to the glycosyltransferase 87 family.</text>
</comment>
<comment type="caution">
    <text evidence="9">The sequence shown here is derived from an EMBL/GenBank/DDBJ whole genome shotgun (WGS) entry which is preliminary data.</text>
</comment>
<evidence type="ECO:0000256" key="8">
    <source>
        <dbReference type="SAM" id="Phobius"/>
    </source>
</evidence>
<evidence type="ECO:0000256" key="2">
    <source>
        <dbReference type="ARBA" id="ARBA00022475"/>
    </source>
</evidence>
<evidence type="ECO:0000313" key="10">
    <source>
        <dbReference type="Proteomes" id="UP001146505"/>
    </source>
</evidence>
<dbReference type="GO" id="GO:0005886">
    <property type="term" value="C:plasma membrane"/>
    <property type="evidence" value="ECO:0007669"/>
    <property type="project" value="UniProtKB-SubCell"/>
</dbReference>
<feature type="transmembrane region" description="Helical" evidence="8">
    <location>
        <begin position="132"/>
        <end position="149"/>
    </location>
</feature>
<keyword evidence="3" id="KW-0808">Transferase</keyword>
<feature type="transmembrane region" description="Helical" evidence="8">
    <location>
        <begin position="273"/>
        <end position="292"/>
    </location>
</feature>
<evidence type="ECO:0000256" key="6">
    <source>
        <dbReference type="ARBA" id="ARBA00023136"/>
    </source>
</evidence>
<sequence length="423" mass="46745">MQTKGAASTRMENFRHLSISLPVKIMLSVLAVLSALPKVINTRGFHYHLDLDVYRVGAQRVLDGQELYSGHFHIIGDTYLPFTYPPISALLFTPLAVLPYDLSAILLIAATVAITWWVFAHTLHVAARLDRSSAGWIAVALAIVLIHLSPIHTSLAYGQINVLLMGMVFADALIVPRRYRGLLTGAAVAIKLTPAVFGLWFLLRKDWGSILRMGAGTLGTTALAWLILPRDSLEYWTHTLRDSSRIGNHEYALNQSLNGLLYRFGLRTADSSSLLWVLLVCASLVIVAFVMFKLLQAQAPIVALCVNSLFALLASPISWNHHWSWAPVLLVALASYAVANPTSPLATPRWLWTGLVVLGFAAFAFEPSAFVPFQEQRELEWNAWQVILGNAYLWWTLLALAVMAIHLALYRDKGEAPTATETA</sequence>
<evidence type="ECO:0000256" key="7">
    <source>
        <dbReference type="ARBA" id="ARBA00024033"/>
    </source>
</evidence>
<evidence type="ECO:0000256" key="5">
    <source>
        <dbReference type="ARBA" id="ARBA00022989"/>
    </source>
</evidence>
<dbReference type="GeneID" id="301812152"/>
<dbReference type="EMBL" id="JAKMUV010000001">
    <property type="protein sequence ID" value="MCZ9304174.1"/>
    <property type="molecule type" value="Genomic_DNA"/>
</dbReference>
<accession>A0A9X3RPL4</accession>
<dbReference type="RefSeq" id="WP_269954512.1">
    <property type="nucleotide sequence ID" value="NZ_JAKMUV010000001.1"/>
</dbReference>
<keyword evidence="5 8" id="KW-1133">Transmembrane helix</keyword>
<evidence type="ECO:0000256" key="1">
    <source>
        <dbReference type="ARBA" id="ARBA00004651"/>
    </source>
</evidence>
<gene>
    <name evidence="9" type="ORF">L8U58_01260</name>
</gene>
<evidence type="ECO:0000313" key="9">
    <source>
        <dbReference type="EMBL" id="MCZ9304174.1"/>
    </source>
</evidence>
<feature type="transmembrane region" description="Helical" evidence="8">
    <location>
        <begin position="182"/>
        <end position="203"/>
    </location>
</feature>
<dbReference type="GO" id="GO:0016758">
    <property type="term" value="F:hexosyltransferase activity"/>
    <property type="evidence" value="ECO:0007669"/>
    <property type="project" value="InterPro"/>
</dbReference>
<dbReference type="Pfam" id="PF09594">
    <property type="entry name" value="GT87"/>
    <property type="match status" value="1"/>
</dbReference>
<proteinExistence type="inferred from homology"/>
<organism evidence="9 10">
    <name type="scientific">Corynebacterium macclintockiae</name>
    <dbReference type="NCBI Taxonomy" id="2913501"/>
    <lineage>
        <taxon>Bacteria</taxon>
        <taxon>Bacillati</taxon>
        <taxon>Actinomycetota</taxon>
        <taxon>Actinomycetes</taxon>
        <taxon>Mycobacteriales</taxon>
        <taxon>Corynebacteriaceae</taxon>
        <taxon>Corynebacterium</taxon>
    </lineage>
</organism>
<dbReference type="AlphaFoldDB" id="A0A9X3RPL4"/>
<name>A0A9X3RPL4_9CORY</name>